<evidence type="ECO:0000313" key="1">
    <source>
        <dbReference type="EMBL" id="ORY78974.1"/>
    </source>
</evidence>
<comment type="caution">
    <text evidence="1">The sequence shown here is derived from an EMBL/GenBank/DDBJ whole genome shotgun (WGS) entry which is preliminary data.</text>
</comment>
<dbReference type="GeneID" id="63786370"/>
<gene>
    <name evidence="1" type="ORF">BCR37DRAFT_381848</name>
</gene>
<name>A0A1Y2F665_PROLT</name>
<evidence type="ECO:0000313" key="2">
    <source>
        <dbReference type="Proteomes" id="UP000193685"/>
    </source>
</evidence>
<sequence>MLALFKRLVIGQKESGKSYGPVSMSLSMSFEDERSIIFACAFKLIFPHHRVGLLFVDCHIFVIADISDLSIVLHAHYCVMVTLDRGFYIDADFSILAISDKLILDLIPTSNKILCWIYVSLVAICINCRFSAPSTTEDIVRFRTFYVRHIRLSFS</sequence>
<protein>
    <submittedName>
        <fullName evidence="1">Uncharacterized protein</fullName>
    </submittedName>
</protein>
<dbReference type="Proteomes" id="UP000193685">
    <property type="component" value="Unassembled WGS sequence"/>
</dbReference>
<dbReference type="AlphaFoldDB" id="A0A1Y2F665"/>
<organism evidence="1 2">
    <name type="scientific">Protomyces lactucae-debilis</name>
    <dbReference type="NCBI Taxonomy" id="2754530"/>
    <lineage>
        <taxon>Eukaryota</taxon>
        <taxon>Fungi</taxon>
        <taxon>Dikarya</taxon>
        <taxon>Ascomycota</taxon>
        <taxon>Taphrinomycotina</taxon>
        <taxon>Taphrinomycetes</taxon>
        <taxon>Taphrinales</taxon>
        <taxon>Protomycetaceae</taxon>
        <taxon>Protomyces</taxon>
    </lineage>
</organism>
<keyword evidence="2" id="KW-1185">Reference proteome</keyword>
<dbReference type="EMBL" id="MCFI01000016">
    <property type="protein sequence ID" value="ORY78974.1"/>
    <property type="molecule type" value="Genomic_DNA"/>
</dbReference>
<reference evidence="1 2" key="1">
    <citation type="submission" date="2016-07" db="EMBL/GenBank/DDBJ databases">
        <title>Pervasive Adenine N6-methylation of Active Genes in Fungi.</title>
        <authorList>
            <consortium name="DOE Joint Genome Institute"/>
            <person name="Mondo S.J."/>
            <person name="Dannebaum R.O."/>
            <person name="Kuo R.C."/>
            <person name="Labutti K."/>
            <person name="Haridas S."/>
            <person name="Kuo A."/>
            <person name="Salamov A."/>
            <person name="Ahrendt S.R."/>
            <person name="Lipzen A."/>
            <person name="Sullivan W."/>
            <person name="Andreopoulos W.B."/>
            <person name="Clum A."/>
            <person name="Lindquist E."/>
            <person name="Daum C."/>
            <person name="Ramamoorthy G.K."/>
            <person name="Gryganskyi A."/>
            <person name="Culley D."/>
            <person name="Magnuson J.K."/>
            <person name="James T.Y."/>
            <person name="O'Malley M.A."/>
            <person name="Stajich J.E."/>
            <person name="Spatafora J.W."/>
            <person name="Visel A."/>
            <person name="Grigoriev I.V."/>
        </authorList>
    </citation>
    <scope>NUCLEOTIDE SEQUENCE [LARGE SCALE GENOMIC DNA]</scope>
    <source>
        <strain evidence="1 2">12-1054</strain>
    </source>
</reference>
<dbReference type="RefSeq" id="XP_040723606.1">
    <property type="nucleotide sequence ID" value="XM_040869771.1"/>
</dbReference>
<accession>A0A1Y2F665</accession>
<proteinExistence type="predicted"/>